<dbReference type="PANTHER" id="PTHR11040">
    <property type="entry name" value="ZINC/IRON TRANSPORTER"/>
    <property type="match status" value="1"/>
</dbReference>
<keyword evidence="11" id="KW-1185">Reference proteome</keyword>
<evidence type="ECO:0000256" key="4">
    <source>
        <dbReference type="ARBA" id="ARBA00022692"/>
    </source>
</evidence>
<protein>
    <recommendedName>
        <fullName evidence="12">ZIP family metal transporter</fullName>
    </recommendedName>
</protein>
<evidence type="ECO:0000256" key="2">
    <source>
        <dbReference type="ARBA" id="ARBA00006939"/>
    </source>
</evidence>
<keyword evidence="5" id="KW-0862">Zinc</keyword>
<feature type="compositionally biased region" description="Basic and acidic residues" evidence="8">
    <location>
        <begin position="1"/>
        <end position="15"/>
    </location>
</feature>
<keyword evidence="4 9" id="KW-0812">Transmembrane</keyword>
<dbReference type="GO" id="GO:0005886">
    <property type="term" value="C:plasma membrane"/>
    <property type="evidence" value="ECO:0007669"/>
    <property type="project" value="UniProtKB-SubCell"/>
</dbReference>
<evidence type="ECO:0008006" key="12">
    <source>
        <dbReference type="Google" id="ProtNLM"/>
    </source>
</evidence>
<proteinExistence type="inferred from homology"/>
<dbReference type="AlphaFoldDB" id="A0A235B6Z0"/>
<dbReference type="PANTHER" id="PTHR11040:SF211">
    <property type="entry name" value="ZINC TRANSPORTER ZIP11"/>
    <property type="match status" value="1"/>
</dbReference>
<comment type="subcellular location">
    <subcellularLocation>
        <location evidence="1">Cell membrane</location>
        <topology evidence="1">Multi-pass membrane protein</topology>
    </subcellularLocation>
</comment>
<evidence type="ECO:0000256" key="1">
    <source>
        <dbReference type="ARBA" id="ARBA00004651"/>
    </source>
</evidence>
<evidence type="ECO:0000256" key="9">
    <source>
        <dbReference type="SAM" id="Phobius"/>
    </source>
</evidence>
<dbReference type="Pfam" id="PF02535">
    <property type="entry name" value="Zip"/>
    <property type="match status" value="1"/>
</dbReference>
<feature type="region of interest" description="Disordered" evidence="8">
    <location>
        <begin position="1"/>
        <end position="23"/>
    </location>
</feature>
<feature type="transmembrane region" description="Helical" evidence="9">
    <location>
        <begin position="133"/>
        <end position="156"/>
    </location>
</feature>
<feature type="transmembrane region" description="Helical" evidence="9">
    <location>
        <begin position="223"/>
        <end position="240"/>
    </location>
</feature>
<evidence type="ECO:0000256" key="6">
    <source>
        <dbReference type="ARBA" id="ARBA00022989"/>
    </source>
</evidence>
<reference evidence="10 11" key="1">
    <citation type="submission" date="2017-07" db="EMBL/GenBank/DDBJ databases">
        <title>The genome sequence of Paludifilum halophilum highlights mechanisms for microbial adaptation to high salt environemnts.</title>
        <authorList>
            <person name="Belbahri L."/>
        </authorList>
    </citation>
    <scope>NUCLEOTIDE SEQUENCE [LARGE SCALE GENOMIC DNA]</scope>
    <source>
        <strain evidence="10 11">DSM 102817</strain>
    </source>
</reference>
<feature type="transmembrane region" description="Helical" evidence="9">
    <location>
        <begin position="252"/>
        <end position="272"/>
    </location>
</feature>
<evidence type="ECO:0000256" key="5">
    <source>
        <dbReference type="ARBA" id="ARBA00022833"/>
    </source>
</evidence>
<dbReference type="GO" id="GO:0005385">
    <property type="term" value="F:zinc ion transmembrane transporter activity"/>
    <property type="evidence" value="ECO:0007669"/>
    <property type="project" value="TreeGrafter"/>
</dbReference>
<evidence type="ECO:0000313" key="10">
    <source>
        <dbReference type="EMBL" id="OYD08001.1"/>
    </source>
</evidence>
<evidence type="ECO:0000313" key="11">
    <source>
        <dbReference type="Proteomes" id="UP000215459"/>
    </source>
</evidence>
<sequence>MSERGSENTGKRWEESSSSSSVSGSCCEAAIMTEAVLFSALSGCATLIGSLLVLCFRTPSPSMIGLSLGLSATVMLLVALFDLLPAAVSIQGSWAHVMLGMAGGLLAMVLIHHTVSMPERGEYENRSEDYRRLGLYLAVAIIAHHTPEGAAIGVGFGTDRELGLMLVLAMAIHNIPEGIGLAAPLLASGRPTLSVVVISLLSGGTLPLGTWFGVHYLTNSPDIVTVGLLFAATTMIWVVTQEVWPRAFHVHRWAAGIGVGLGLLLTILIHGIH</sequence>
<feature type="transmembrane region" description="Helical" evidence="9">
    <location>
        <begin position="35"/>
        <end position="56"/>
    </location>
</feature>
<keyword evidence="7 9" id="KW-0472">Membrane</keyword>
<comment type="caution">
    <text evidence="10">The sequence shown here is derived from an EMBL/GenBank/DDBJ whole genome shotgun (WGS) entry which is preliminary data.</text>
</comment>
<organism evidence="10 11">
    <name type="scientific">Paludifilum halophilum</name>
    <dbReference type="NCBI Taxonomy" id="1642702"/>
    <lineage>
        <taxon>Bacteria</taxon>
        <taxon>Bacillati</taxon>
        <taxon>Bacillota</taxon>
        <taxon>Bacilli</taxon>
        <taxon>Bacillales</taxon>
        <taxon>Thermoactinomycetaceae</taxon>
        <taxon>Paludifilum</taxon>
    </lineage>
</organism>
<evidence type="ECO:0000256" key="8">
    <source>
        <dbReference type="SAM" id="MobiDB-lite"/>
    </source>
</evidence>
<gene>
    <name evidence="10" type="ORF">CHM34_07740</name>
</gene>
<dbReference type="Proteomes" id="UP000215459">
    <property type="component" value="Unassembled WGS sequence"/>
</dbReference>
<dbReference type="OrthoDB" id="9787346at2"/>
<feature type="transmembrane region" description="Helical" evidence="9">
    <location>
        <begin position="94"/>
        <end position="112"/>
    </location>
</feature>
<dbReference type="PROSITE" id="PS51257">
    <property type="entry name" value="PROKAR_LIPOPROTEIN"/>
    <property type="match status" value="1"/>
</dbReference>
<dbReference type="EMBL" id="NOWF01000004">
    <property type="protein sequence ID" value="OYD08001.1"/>
    <property type="molecule type" value="Genomic_DNA"/>
</dbReference>
<feature type="transmembrane region" description="Helical" evidence="9">
    <location>
        <begin position="162"/>
        <end position="186"/>
    </location>
</feature>
<evidence type="ECO:0000256" key="3">
    <source>
        <dbReference type="ARBA" id="ARBA00022475"/>
    </source>
</evidence>
<dbReference type="InterPro" id="IPR003689">
    <property type="entry name" value="ZIP"/>
</dbReference>
<comment type="similarity">
    <text evidence="2">Belongs to the ZIP transporter (TC 2.A.5) family.</text>
</comment>
<feature type="transmembrane region" description="Helical" evidence="9">
    <location>
        <begin position="193"/>
        <end position="217"/>
    </location>
</feature>
<keyword evidence="6 9" id="KW-1133">Transmembrane helix</keyword>
<name>A0A235B6Z0_9BACL</name>
<feature type="transmembrane region" description="Helical" evidence="9">
    <location>
        <begin position="68"/>
        <end position="88"/>
    </location>
</feature>
<accession>A0A235B6Z0</accession>
<evidence type="ECO:0000256" key="7">
    <source>
        <dbReference type="ARBA" id="ARBA00023136"/>
    </source>
</evidence>
<keyword evidence="3" id="KW-1003">Cell membrane</keyword>